<gene>
    <name evidence="2" type="ORF">SAMN02745912_01266</name>
</gene>
<dbReference type="Pfam" id="PF26226">
    <property type="entry name" value="DUF8052"/>
    <property type="match status" value="1"/>
</dbReference>
<organism evidence="2 3">
    <name type="scientific">Paramaledivibacter caminithermalis (strain DSM 15212 / CIP 107654 / DViRD3)</name>
    <name type="common">Clostridium caminithermale</name>
    <dbReference type="NCBI Taxonomy" id="1121301"/>
    <lineage>
        <taxon>Bacteria</taxon>
        <taxon>Bacillati</taxon>
        <taxon>Bacillota</taxon>
        <taxon>Clostridia</taxon>
        <taxon>Peptostreptococcales</taxon>
        <taxon>Caminicellaceae</taxon>
        <taxon>Paramaledivibacter</taxon>
    </lineage>
</organism>
<keyword evidence="3" id="KW-1185">Reference proteome</keyword>
<dbReference type="EMBL" id="FRAG01000010">
    <property type="protein sequence ID" value="SHJ83056.1"/>
    <property type="molecule type" value="Genomic_DNA"/>
</dbReference>
<evidence type="ECO:0000313" key="3">
    <source>
        <dbReference type="Proteomes" id="UP000184465"/>
    </source>
</evidence>
<dbReference type="Proteomes" id="UP000184465">
    <property type="component" value="Unassembled WGS sequence"/>
</dbReference>
<evidence type="ECO:0000259" key="1">
    <source>
        <dbReference type="Pfam" id="PF26226"/>
    </source>
</evidence>
<evidence type="ECO:0000313" key="2">
    <source>
        <dbReference type="EMBL" id="SHJ83056.1"/>
    </source>
</evidence>
<dbReference type="RefSeq" id="WP_073148061.1">
    <property type="nucleotide sequence ID" value="NZ_FRAG01000010.1"/>
</dbReference>
<sequence length="162" mass="19419">MFFEQSLRKKLEAYYNLEDNFSIAGKRFNFLARYNQRNSKYILKKDMELYAFEYNEYIFFKKLENTFTQENFNEVKSLISEHYDQVIDLNENHMASSIIFLFETELPDNQKLIKSIEKFKFYKSFKFGLKGWLNGGILLIDPKANMGLSNKYAKKDLKKFLA</sequence>
<protein>
    <recommendedName>
        <fullName evidence="1">DUF8052 domain-containing protein</fullName>
    </recommendedName>
</protein>
<dbReference type="InterPro" id="IPR058365">
    <property type="entry name" value="DUF8052"/>
</dbReference>
<name>A0A1M6MI25_PARC5</name>
<proteinExistence type="predicted"/>
<feature type="domain" description="DUF8052" evidence="1">
    <location>
        <begin position="5"/>
        <end position="160"/>
    </location>
</feature>
<dbReference type="STRING" id="1121301.SAMN02745912_01266"/>
<accession>A0A1M6MI25</accession>
<dbReference type="AlphaFoldDB" id="A0A1M6MI25"/>
<reference evidence="2 3" key="1">
    <citation type="submission" date="2016-11" db="EMBL/GenBank/DDBJ databases">
        <authorList>
            <person name="Jaros S."/>
            <person name="Januszkiewicz K."/>
            <person name="Wedrychowicz H."/>
        </authorList>
    </citation>
    <scope>NUCLEOTIDE SEQUENCE [LARGE SCALE GENOMIC DNA]</scope>
    <source>
        <strain evidence="2 3">DSM 15212</strain>
    </source>
</reference>
<dbReference type="OrthoDB" id="2836917at2"/>